<evidence type="ECO:0000256" key="1">
    <source>
        <dbReference type="ARBA" id="ARBA00004613"/>
    </source>
</evidence>
<feature type="signal peptide" evidence="6">
    <location>
        <begin position="1"/>
        <end position="21"/>
    </location>
</feature>
<dbReference type="InterPro" id="IPR021971">
    <property type="entry name" value="Salp15"/>
</dbReference>
<organism evidence="7">
    <name type="scientific">Ixodes ricinus</name>
    <name type="common">Common tick</name>
    <name type="synonym">Acarus ricinus</name>
    <dbReference type="NCBI Taxonomy" id="34613"/>
    <lineage>
        <taxon>Eukaryota</taxon>
        <taxon>Metazoa</taxon>
        <taxon>Ecdysozoa</taxon>
        <taxon>Arthropoda</taxon>
        <taxon>Chelicerata</taxon>
        <taxon>Arachnida</taxon>
        <taxon>Acari</taxon>
        <taxon>Parasitiformes</taxon>
        <taxon>Ixodida</taxon>
        <taxon>Ixodoidea</taxon>
        <taxon>Ixodidae</taxon>
        <taxon>Ixodinae</taxon>
        <taxon>Ixodes</taxon>
    </lineage>
</organism>
<comment type="similarity">
    <text evidence="5">Belongs to the salp15 family.</text>
</comment>
<reference evidence="7" key="1">
    <citation type="journal article" date="2015" name="Sci. Rep.">
        <title>Tissue- and time-dependent transcription in Ixodes ricinus salivary glands and midguts when blood feeding on the vertebrate host.</title>
        <authorList>
            <person name="Kotsyfakis M."/>
            <person name="Schwarz A."/>
            <person name="Erhart J."/>
            <person name="Ribeiro J.M."/>
        </authorList>
    </citation>
    <scope>NUCLEOTIDE SEQUENCE</scope>
    <source>
        <tissue evidence="7">Salivary gland and midgut</tissue>
    </source>
</reference>
<feature type="chain" id="PRO_5004736298" evidence="6">
    <location>
        <begin position="22"/>
        <end position="150"/>
    </location>
</feature>
<protein>
    <submittedName>
        <fullName evidence="7">Putative conserved secreted protein</fullName>
    </submittedName>
</protein>
<dbReference type="Pfam" id="PF12115">
    <property type="entry name" value="Salp15"/>
    <property type="match status" value="1"/>
</dbReference>
<evidence type="ECO:0000256" key="3">
    <source>
        <dbReference type="ARBA" id="ARBA00022729"/>
    </source>
</evidence>
<dbReference type="GO" id="GO:0005576">
    <property type="term" value="C:extracellular region"/>
    <property type="evidence" value="ECO:0007669"/>
    <property type="project" value="UniProtKB-SubCell"/>
</dbReference>
<keyword evidence="4" id="KW-0325">Glycoprotein</keyword>
<comment type="subcellular location">
    <subcellularLocation>
        <location evidence="1">Secreted</location>
    </subcellularLocation>
</comment>
<dbReference type="EMBL" id="GANP01003519">
    <property type="protein sequence ID" value="JAB80949.1"/>
    <property type="molecule type" value="mRNA"/>
</dbReference>
<evidence type="ECO:0000313" key="7">
    <source>
        <dbReference type="EMBL" id="JAB80949.1"/>
    </source>
</evidence>
<evidence type="ECO:0000256" key="2">
    <source>
        <dbReference type="ARBA" id="ARBA00022525"/>
    </source>
</evidence>
<dbReference type="AlphaFoldDB" id="V5HRV8"/>
<proteinExistence type="evidence at transcript level"/>
<evidence type="ECO:0000256" key="4">
    <source>
        <dbReference type="ARBA" id="ARBA00023180"/>
    </source>
</evidence>
<keyword evidence="2" id="KW-0964">Secreted</keyword>
<evidence type="ECO:0000256" key="6">
    <source>
        <dbReference type="SAM" id="SignalP"/>
    </source>
</evidence>
<evidence type="ECO:0000256" key="5">
    <source>
        <dbReference type="ARBA" id="ARBA00034321"/>
    </source>
</evidence>
<keyword evidence="3 6" id="KW-0732">Signal</keyword>
<name>V5HRV8_IXORI</name>
<feature type="non-terminal residue" evidence="7">
    <location>
        <position position="1"/>
    </location>
</feature>
<sequence>ESVVAMKVVCILLLFVIATEAKSMDEETVAKQTNGKTRTNQIKYKFPPYIHNHQAFALSLLEICEKNNRENQGANVQRTTRKPRINDLNVDFKACTFLCKRDVDTVTLDLPKDTPCGPKNQTCEKKEECVGYSSWMLAFPRLLNGKEMFE</sequence>
<accession>V5HRV8</accession>